<accession>A0A7W2EWJ6</accession>
<dbReference type="InterPro" id="IPR003344">
    <property type="entry name" value="Big_1_dom"/>
</dbReference>
<gene>
    <name evidence="5" type="ORF">H3H37_22950</name>
</gene>
<sequence>MLITLKRSSAALVAGLLALLLAGCGGSNGGPGGGCTNLDPARDPNLPSCGSTSGGGTTTGQATLALALTDAAGAATNSITPERSGMLQAKVKDSKGVAQANVAVTFTTTDKTAVFSPASGTALTDANGVASVGLAAGSVAGAYTASANATVGSVVTGSVSYAVSFKTLSLSALTLSPSTLSAGGNASVSVTVLSDGVPYTPPLPVTFSSPCVAAGKASIGSPVLTQAGLAVASYTDKGCGVADTITASVTLGSTTATQTGTLTVLPASAGSIKFVGAQTTNIALKGTGGFGRLETSTLTFQVLDTTGAPVSGKQVDFVFADTMTTTTTGGLMLNPASATSAADGTVTTLVTAGTIPTSVRVVASVHGASPMITTLSNILVISTGVPDQAHFSLSSATGNCEGRDFDQHCSYITVTMGDHFGNPVPDGTAVNFTAEGGTIGASCVTGSLPPPGATPGGQTTNSSVGPGSGSCTVELRSGSPRPSNGRVTVLAYALGEETLIDYNGNNVYDNGDAFADKSPDIYRDDDENARWTPGEPCIGPNSNGLCSTPGDGIYNGVLRSPQTPSAQVLRVSGQLVEQFSGSNAVITFPTTASCGSNLAANVAVKLADVNGNLLPAGTQVTFSATFGVSDTPPVVTPSSLKVPNVVLGVGQPLVAPTYNVSVSCPTATSSGVFNVTATTPNGITTAASLTIAPAP</sequence>
<evidence type="ECO:0000256" key="2">
    <source>
        <dbReference type="SAM" id="MobiDB-lite"/>
    </source>
</evidence>
<comment type="caution">
    <text evidence="5">The sequence shown here is derived from an EMBL/GenBank/DDBJ whole genome shotgun (WGS) entry which is preliminary data.</text>
</comment>
<name>A0A7W2EWJ6_9BURK</name>
<feature type="compositionally biased region" description="Polar residues" evidence="2">
    <location>
        <begin position="461"/>
        <end position="471"/>
    </location>
</feature>
<reference evidence="5 6" key="1">
    <citation type="submission" date="2020-07" db="EMBL/GenBank/DDBJ databases">
        <title>Novel species isolated from subtropical streams in China.</title>
        <authorList>
            <person name="Lu H."/>
        </authorList>
    </citation>
    <scope>NUCLEOTIDE SEQUENCE [LARGE SCALE GENOMIC DNA]</scope>
    <source>
        <strain evidence="5 6">LX20W</strain>
    </source>
</reference>
<dbReference type="SUPFAM" id="SSF49373">
    <property type="entry name" value="Invasin/intimin cell-adhesion fragments"/>
    <property type="match status" value="2"/>
</dbReference>
<evidence type="ECO:0000256" key="3">
    <source>
        <dbReference type="SAM" id="SignalP"/>
    </source>
</evidence>
<dbReference type="Gene3D" id="2.60.40.10">
    <property type="entry name" value="Immunoglobulins"/>
    <property type="match status" value="3"/>
</dbReference>
<evidence type="ECO:0000259" key="4">
    <source>
        <dbReference type="PROSITE" id="PS51127"/>
    </source>
</evidence>
<proteinExistence type="inferred from homology"/>
<feature type="signal peptide" evidence="3">
    <location>
        <begin position="1"/>
        <end position="29"/>
    </location>
</feature>
<comment type="similarity">
    <text evidence="1">Belongs to the intimin/invasin family.</text>
</comment>
<evidence type="ECO:0000313" key="5">
    <source>
        <dbReference type="EMBL" id="MBA5639922.1"/>
    </source>
</evidence>
<dbReference type="PROSITE" id="PS51257">
    <property type="entry name" value="PROKAR_LIPOPROTEIN"/>
    <property type="match status" value="1"/>
</dbReference>
<dbReference type="InterPro" id="IPR008964">
    <property type="entry name" value="Invasin/intimin_cell_adhesion"/>
</dbReference>
<feature type="chain" id="PRO_5031399622" description="Big-1 domain-containing protein" evidence="3">
    <location>
        <begin position="30"/>
        <end position="695"/>
    </location>
</feature>
<dbReference type="RefSeq" id="WP_182166867.1">
    <property type="nucleotide sequence ID" value="NZ_JACEZT010000021.1"/>
</dbReference>
<dbReference type="AlphaFoldDB" id="A0A7W2EWJ6"/>
<dbReference type="InterPro" id="IPR013783">
    <property type="entry name" value="Ig-like_fold"/>
</dbReference>
<feature type="region of interest" description="Disordered" evidence="2">
    <location>
        <begin position="444"/>
        <end position="484"/>
    </location>
</feature>
<dbReference type="SMART" id="SM00634">
    <property type="entry name" value="BID_1"/>
    <property type="match status" value="1"/>
</dbReference>
<dbReference type="Proteomes" id="UP000534388">
    <property type="component" value="Unassembled WGS sequence"/>
</dbReference>
<evidence type="ECO:0000313" key="6">
    <source>
        <dbReference type="Proteomes" id="UP000534388"/>
    </source>
</evidence>
<evidence type="ECO:0000256" key="1">
    <source>
        <dbReference type="ARBA" id="ARBA00010116"/>
    </source>
</evidence>
<keyword evidence="6" id="KW-1185">Reference proteome</keyword>
<feature type="domain" description="Big-1" evidence="4">
    <location>
        <begin position="61"/>
        <end position="162"/>
    </location>
</feature>
<protein>
    <recommendedName>
        <fullName evidence="4">Big-1 domain-containing protein</fullName>
    </recommendedName>
</protein>
<dbReference type="PROSITE" id="PS51127">
    <property type="entry name" value="BIG1"/>
    <property type="match status" value="1"/>
</dbReference>
<keyword evidence="3" id="KW-0732">Signal</keyword>
<organism evidence="5 6">
    <name type="scientific">Rugamonas brunnea</name>
    <dbReference type="NCBI Taxonomy" id="2758569"/>
    <lineage>
        <taxon>Bacteria</taxon>
        <taxon>Pseudomonadati</taxon>
        <taxon>Pseudomonadota</taxon>
        <taxon>Betaproteobacteria</taxon>
        <taxon>Burkholderiales</taxon>
        <taxon>Oxalobacteraceae</taxon>
        <taxon>Telluria group</taxon>
        <taxon>Rugamonas</taxon>
    </lineage>
</organism>
<dbReference type="EMBL" id="JACEZT010000021">
    <property type="protein sequence ID" value="MBA5639922.1"/>
    <property type="molecule type" value="Genomic_DNA"/>
</dbReference>